<keyword evidence="1" id="KW-0175">Coiled coil</keyword>
<protein>
    <submittedName>
        <fullName evidence="2">Uncharacterized protein</fullName>
    </submittedName>
</protein>
<sequence>MLLALVNGTAVLVIVAALLALAATAKVTHLAETVAATMTDAVLARVDVKPGRVKAQLGNLTAEIQALRTALQEKEAEKRAALDPAIAQLNARLEALETAIGQLSDARSRLLDAATARLSLSFGEALQDFGACKMRAPSP</sequence>
<evidence type="ECO:0000256" key="1">
    <source>
        <dbReference type="SAM" id="Coils"/>
    </source>
</evidence>
<feature type="coiled-coil region" evidence="1">
    <location>
        <begin position="57"/>
        <end position="106"/>
    </location>
</feature>
<dbReference type="AlphaFoldDB" id="A0A1E3W1F1"/>
<proteinExistence type="predicted"/>
<gene>
    <name evidence="2" type="ORF">AUC68_07345</name>
</gene>
<evidence type="ECO:0000313" key="3">
    <source>
        <dbReference type="Proteomes" id="UP000094501"/>
    </source>
</evidence>
<dbReference type="Proteomes" id="UP000094501">
    <property type="component" value="Unassembled WGS sequence"/>
</dbReference>
<reference evidence="2 3" key="1">
    <citation type="journal article" date="2016" name="Environ. Microbiol.">
        <title>New Methyloceanibacter diversity from North Sea sediments includes methanotroph containing solely the soluble methane monooxygenase.</title>
        <authorList>
            <person name="Vekeman B."/>
            <person name="Kerckhof F.M."/>
            <person name="Cremers G."/>
            <person name="de Vos P."/>
            <person name="Vandamme P."/>
            <person name="Boon N."/>
            <person name="Op den Camp H.J."/>
            <person name="Heylen K."/>
        </authorList>
    </citation>
    <scope>NUCLEOTIDE SEQUENCE [LARGE SCALE GENOMIC DNA]</scope>
    <source>
        <strain evidence="2 3">R-67174</strain>
    </source>
</reference>
<evidence type="ECO:0000313" key="2">
    <source>
        <dbReference type="EMBL" id="ODR98966.1"/>
    </source>
</evidence>
<keyword evidence="3" id="KW-1185">Reference proteome</keyword>
<organism evidence="2 3">
    <name type="scientific">Methyloceanibacter methanicus</name>
    <dbReference type="NCBI Taxonomy" id="1774968"/>
    <lineage>
        <taxon>Bacteria</taxon>
        <taxon>Pseudomonadati</taxon>
        <taxon>Pseudomonadota</taxon>
        <taxon>Alphaproteobacteria</taxon>
        <taxon>Hyphomicrobiales</taxon>
        <taxon>Hyphomicrobiaceae</taxon>
        <taxon>Methyloceanibacter</taxon>
    </lineage>
</organism>
<dbReference type="STRING" id="1774968.AUC68_07345"/>
<comment type="caution">
    <text evidence="2">The sequence shown here is derived from an EMBL/GenBank/DDBJ whole genome shotgun (WGS) entry which is preliminary data.</text>
</comment>
<accession>A0A1E3W1F1</accession>
<name>A0A1E3W1F1_9HYPH</name>
<dbReference type="EMBL" id="LPWG01000012">
    <property type="protein sequence ID" value="ODR98966.1"/>
    <property type="molecule type" value="Genomic_DNA"/>
</dbReference>